<keyword evidence="3" id="KW-1185">Reference proteome</keyword>
<keyword evidence="1" id="KW-0472">Membrane</keyword>
<feature type="transmembrane region" description="Helical" evidence="1">
    <location>
        <begin position="214"/>
        <end position="233"/>
    </location>
</feature>
<sequence length="241" mass="27299">MIREWFTNIDGDPFISFGKSHLIMILIYAIGLILFFFMRKQDGMDSRAYNIIRWSLFSVLVLSEVSYQIWTATNGIWSLSEYIPLHLCGIASIIGAIALASLNQRLIVISFFIGFIPAFLAIITPELPYDFPQFRFLQFFISHLAISWTGIFLISTSSVKVTFKSMLETYGYMLIYSGIIGFAVNPLLGSNYLYLASTPKASTPLDLLGSGVWYYVNLCLVGFVVFLGLWLAVRWIESRKG</sequence>
<dbReference type="KEGG" id="ocn:CUC15_01150"/>
<dbReference type="RefSeq" id="WP_114914975.1">
    <property type="nucleotide sequence ID" value="NZ_CP024848.1"/>
</dbReference>
<feature type="transmembrane region" description="Helical" evidence="1">
    <location>
        <begin position="82"/>
        <end position="99"/>
    </location>
</feature>
<feature type="transmembrane region" description="Helical" evidence="1">
    <location>
        <begin position="174"/>
        <end position="194"/>
    </location>
</feature>
<accession>A0A345PCF1</accession>
<protein>
    <submittedName>
        <fullName evidence="2">TIGR02206 family membrane protein</fullName>
    </submittedName>
</protein>
<evidence type="ECO:0000256" key="1">
    <source>
        <dbReference type="SAM" id="Phobius"/>
    </source>
</evidence>
<dbReference type="OrthoDB" id="9813172at2"/>
<feature type="transmembrane region" description="Helical" evidence="1">
    <location>
        <begin position="136"/>
        <end position="154"/>
    </location>
</feature>
<keyword evidence="1" id="KW-0812">Transmembrane</keyword>
<feature type="transmembrane region" description="Helical" evidence="1">
    <location>
        <begin position="51"/>
        <end position="70"/>
    </location>
</feature>
<feature type="transmembrane region" description="Helical" evidence="1">
    <location>
        <begin position="20"/>
        <end position="39"/>
    </location>
</feature>
<dbReference type="NCBIfam" id="TIGR02206">
    <property type="entry name" value="intg_mem_TP0381"/>
    <property type="match status" value="1"/>
</dbReference>
<dbReference type="AlphaFoldDB" id="A0A345PCF1"/>
<evidence type="ECO:0000313" key="2">
    <source>
        <dbReference type="EMBL" id="AXI07681.1"/>
    </source>
</evidence>
<name>A0A345PCF1_9BACI</name>
<organism evidence="2 3">
    <name type="scientific">Oceanobacillus zhaokaii</name>
    <dbReference type="NCBI Taxonomy" id="2052660"/>
    <lineage>
        <taxon>Bacteria</taxon>
        <taxon>Bacillati</taxon>
        <taxon>Bacillota</taxon>
        <taxon>Bacilli</taxon>
        <taxon>Bacillales</taxon>
        <taxon>Bacillaceae</taxon>
        <taxon>Oceanobacillus</taxon>
    </lineage>
</organism>
<dbReference type="EMBL" id="CP024848">
    <property type="protein sequence ID" value="AXI07681.1"/>
    <property type="molecule type" value="Genomic_DNA"/>
</dbReference>
<dbReference type="Pfam" id="PF14808">
    <property type="entry name" value="TMEM164"/>
    <property type="match status" value="1"/>
</dbReference>
<dbReference type="InterPro" id="IPR011737">
    <property type="entry name" value="CHP02206_TP0381"/>
</dbReference>
<evidence type="ECO:0000313" key="3">
    <source>
        <dbReference type="Proteomes" id="UP000253908"/>
    </source>
</evidence>
<keyword evidence="1" id="KW-1133">Transmembrane helix</keyword>
<feature type="transmembrane region" description="Helical" evidence="1">
    <location>
        <begin position="106"/>
        <end position="124"/>
    </location>
</feature>
<reference evidence="3" key="1">
    <citation type="submission" date="2017-11" db="EMBL/GenBank/DDBJ databases">
        <authorList>
            <person name="Zhu W."/>
        </authorList>
    </citation>
    <scope>NUCLEOTIDE SEQUENCE [LARGE SCALE GENOMIC DNA]</scope>
    <source>
        <strain evidence="3">160</strain>
    </source>
</reference>
<dbReference type="Proteomes" id="UP000253908">
    <property type="component" value="Chromosome"/>
</dbReference>
<gene>
    <name evidence="2" type="ORF">CUC15_01150</name>
</gene>
<proteinExistence type="predicted"/>